<protein>
    <submittedName>
        <fullName evidence="2">Apolipoprotein L3</fullName>
    </submittedName>
</protein>
<dbReference type="InterPro" id="IPR008405">
    <property type="entry name" value="ApoL"/>
</dbReference>
<evidence type="ECO:0000313" key="2">
    <source>
        <dbReference type="EMBL" id="KAG8508701.1"/>
    </source>
</evidence>
<dbReference type="GO" id="GO:0006869">
    <property type="term" value="P:lipid transport"/>
    <property type="evidence" value="ECO:0007669"/>
    <property type="project" value="InterPro"/>
</dbReference>
<dbReference type="PANTHER" id="PTHR14096:SF27">
    <property type="entry name" value="APOLIPOPROTEIN L2"/>
    <property type="match status" value="1"/>
</dbReference>
<evidence type="ECO:0000256" key="1">
    <source>
        <dbReference type="ARBA" id="ARBA00010090"/>
    </source>
</evidence>
<accession>A0A8J6DHU3</accession>
<dbReference type="GO" id="GO:0016020">
    <property type="term" value="C:membrane"/>
    <property type="evidence" value="ECO:0007669"/>
    <property type="project" value="TreeGrafter"/>
</dbReference>
<name>A0A8J6DHU3_GALPY</name>
<dbReference type="Pfam" id="PF05461">
    <property type="entry name" value="ApoL"/>
    <property type="match status" value="1"/>
</dbReference>
<dbReference type="GO" id="GO:0005576">
    <property type="term" value="C:extracellular region"/>
    <property type="evidence" value="ECO:0007669"/>
    <property type="project" value="InterPro"/>
</dbReference>
<organism evidence="2 3">
    <name type="scientific">Galemys pyrenaicus</name>
    <name type="common">Iberian desman</name>
    <name type="synonym">Pyrenean desman</name>
    <dbReference type="NCBI Taxonomy" id="202257"/>
    <lineage>
        <taxon>Eukaryota</taxon>
        <taxon>Metazoa</taxon>
        <taxon>Chordata</taxon>
        <taxon>Craniata</taxon>
        <taxon>Vertebrata</taxon>
        <taxon>Euteleostomi</taxon>
        <taxon>Mammalia</taxon>
        <taxon>Eutheria</taxon>
        <taxon>Laurasiatheria</taxon>
        <taxon>Eulipotyphla</taxon>
        <taxon>Talpidae</taxon>
        <taxon>Galemys</taxon>
    </lineage>
</organism>
<keyword evidence="3" id="KW-1185">Reference proteome</keyword>
<gene>
    <name evidence="2" type="ORF">J0S82_002512</name>
</gene>
<dbReference type="Proteomes" id="UP000700334">
    <property type="component" value="Unassembled WGS sequence"/>
</dbReference>
<evidence type="ECO:0000313" key="3">
    <source>
        <dbReference type="Proteomes" id="UP000700334"/>
    </source>
</evidence>
<dbReference type="PANTHER" id="PTHR14096">
    <property type="entry name" value="APOLIPOPROTEIN L"/>
    <property type="match status" value="1"/>
</dbReference>
<comment type="similarity">
    <text evidence="1">Belongs to the apolipoprotein L family.</text>
</comment>
<feature type="non-terminal residue" evidence="2">
    <location>
        <position position="1"/>
    </location>
</feature>
<comment type="caution">
    <text evidence="2">The sequence shown here is derived from an EMBL/GenBank/DDBJ whole genome shotgun (WGS) entry which is preliminary data.</text>
</comment>
<dbReference type="GO" id="GO:0008289">
    <property type="term" value="F:lipid binding"/>
    <property type="evidence" value="ECO:0007669"/>
    <property type="project" value="InterPro"/>
</dbReference>
<dbReference type="GO" id="GO:0042157">
    <property type="term" value="P:lipoprotein metabolic process"/>
    <property type="evidence" value="ECO:0007669"/>
    <property type="project" value="InterPro"/>
</dbReference>
<reference evidence="2" key="1">
    <citation type="journal article" date="2021" name="Evol. Appl.">
        <title>The genome of the Pyrenean desman and the effects of bottlenecks and inbreeding on the genomic landscape of an endangered species.</title>
        <authorList>
            <person name="Escoda L."/>
            <person name="Castresana J."/>
        </authorList>
    </citation>
    <scope>NUCLEOTIDE SEQUENCE</scope>
    <source>
        <strain evidence="2">IBE-C5619</strain>
    </source>
</reference>
<dbReference type="AlphaFoldDB" id="A0A8J6DHU3"/>
<proteinExistence type="inferred from homology"/>
<sequence length="324" mass="35368">SNDFLEFAIEYMLNTLSREDLLKLQTDAQVWEEFVAEAHLSRAEADVIRQVLSYRITEDEMEDKKEQEFRESFLKDYPQVKRQLEEHIAQLYALADKADKVHKDCTISNVVASSTGIVSGVLTILGLSLAPVTAGVSLALTATGMGLGTAAAVTAASTSIVEHVNMSTVEAKANTLSAEINVEDMFKEVLRDNGSKVFSIGNKLFGAMEDIRKTTRAIKLIQSKPHLVARASRLMSGGKISARSAKEVEKAFGGTALAMTKGTRMVSAVSVGITVLMDVVSLVQNSKVLHEGAKTQSAENVRQKARELENKLEELCQIYESLTL</sequence>
<dbReference type="EMBL" id="JAGFMF010012002">
    <property type="protein sequence ID" value="KAG8508701.1"/>
    <property type="molecule type" value="Genomic_DNA"/>
</dbReference>
<dbReference type="OrthoDB" id="9665628at2759"/>